<dbReference type="VEuPathDB" id="FungiDB:LEMA_uP068260.1"/>
<organism evidence="3">
    <name type="scientific">Leptosphaeria maculans (strain JN3 / isolate v23.1.3 / race Av1-4-5-6-7-8)</name>
    <name type="common">Blackleg fungus</name>
    <name type="synonym">Phoma lingam</name>
    <dbReference type="NCBI Taxonomy" id="985895"/>
    <lineage>
        <taxon>Eukaryota</taxon>
        <taxon>Fungi</taxon>
        <taxon>Dikarya</taxon>
        <taxon>Ascomycota</taxon>
        <taxon>Pezizomycotina</taxon>
        <taxon>Dothideomycetes</taxon>
        <taxon>Pleosporomycetidae</taxon>
        <taxon>Pleosporales</taxon>
        <taxon>Pleosporineae</taxon>
        <taxon>Leptosphaeriaceae</taxon>
        <taxon>Plenodomus</taxon>
        <taxon>Plenodomus lingam/Leptosphaeria maculans species complex</taxon>
    </lineage>
</organism>
<feature type="compositionally biased region" description="Polar residues" evidence="1">
    <location>
        <begin position="36"/>
        <end position="54"/>
    </location>
</feature>
<gene>
    <name evidence="2" type="ORF">LEMA_uP068260.1</name>
</gene>
<evidence type="ECO:0000313" key="2">
    <source>
        <dbReference type="EMBL" id="CBX91318.1"/>
    </source>
</evidence>
<evidence type="ECO:0000256" key="1">
    <source>
        <dbReference type="SAM" id="MobiDB-lite"/>
    </source>
</evidence>
<dbReference type="Proteomes" id="UP000002668">
    <property type="component" value="Genome"/>
</dbReference>
<accession>E4ZJN3</accession>
<dbReference type="EMBL" id="FP929072">
    <property type="protein sequence ID" value="CBX91318.1"/>
    <property type="molecule type" value="Genomic_DNA"/>
</dbReference>
<dbReference type="GeneID" id="13288562"/>
<sequence length="74" mass="8221">MESSSNRGVEQSSIVDFWAIAQTTTTTQNKAAGRQAENSNLTNRVKNSTKSSTNDHTIAWRTIIVAYSRKEMAE</sequence>
<feature type="region of interest" description="Disordered" evidence="1">
    <location>
        <begin position="27"/>
        <end position="54"/>
    </location>
</feature>
<evidence type="ECO:0000313" key="3">
    <source>
        <dbReference type="Proteomes" id="UP000002668"/>
    </source>
</evidence>
<dbReference type="HOGENOM" id="CLU_2688252_0_0_1"/>
<name>E4ZJN3_LEPMJ</name>
<dbReference type="AlphaFoldDB" id="E4ZJN3"/>
<reference evidence="3" key="1">
    <citation type="journal article" date="2011" name="Nat. Commun.">
        <title>Effector diversification within compartments of the Leptosphaeria maculans genome affected by Repeat-Induced Point mutations.</title>
        <authorList>
            <person name="Rouxel T."/>
            <person name="Grandaubert J."/>
            <person name="Hane J.K."/>
            <person name="Hoede C."/>
            <person name="van de Wouw A.P."/>
            <person name="Couloux A."/>
            <person name="Dominguez V."/>
            <person name="Anthouard V."/>
            <person name="Bally P."/>
            <person name="Bourras S."/>
            <person name="Cozijnsen A.J."/>
            <person name="Ciuffetti L.M."/>
            <person name="Degrave A."/>
            <person name="Dilmaghani A."/>
            <person name="Duret L."/>
            <person name="Fudal I."/>
            <person name="Goodwin S.B."/>
            <person name="Gout L."/>
            <person name="Glaser N."/>
            <person name="Linglin J."/>
            <person name="Kema G.H.J."/>
            <person name="Lapalu N."/>
            <person name="Lawrence C.B."/>
            <person name="May K."/>
            <person name="Meyer M."/>
            <person name="Ollivier B."/>
            <person name="Poulain J."/>
            <person name="Schoch C.L."/>
            <person name="Simon A."/>
            <person name="Spatafora J.W."/>
            <person name="Stachowiak A."/>
            <person name="Turgeon B.G."/>
            <person name="Tyler B.M."/>
            <person name="Vincent D."/>
            <person name="Weissenbach J."/>
            <person name="Amselem J."/>
            <person name="Quesneville H."/>
            <person name="Oliver R.P."/>
            <person name="Wincker P."/>
            <person name="Balesdent M.-H."/>
            <person name="Howlett B.J."/>
        </authorList>
    </citation>
    <scope>NUCLEOTIDE SEQUENCE [LARGE SCALE GENOMIC DNA]</scope>
    <source>
        <strain evidence="3">JN3 / isolate v23.1.3 / race Av1-4-5-6-7-8</strain>
    </source>
</reference>
<protein>
    <submittedName>
        <fullName evidence="2">Predicted protein</fullName>
    </submittedName>
</protein>
<keyword evidence="3" id="KW-1185">Reference proteome</keyword>
<proteinExistence type="predicted"/>
<dbReference type="InParanoid" id="E4ZJN3"/>